<dbReference type="SUPFAM" id="SSF53448">
    <property type="entry name" value="Nucleotide-diphospho-sugar transferases"/>
    <property type="match status" value="1"/>
</dbReference>
<accession>A0AAV5B1D1</accession>
<dbReference type="EMBL" id="BQKC01000001">
    <property type="protein sequence ID" value="GJM55325.1"/>
    <property type="molecule type" value="Genomic_DNA"/>
</dbReference>
<gene>
    <name evidence="3" type="ORF">ATOP_09800</name>
</gene>
<dbReference type="InterPro" id="IPR050256">
    <property type="entry name" value="Glycosyltransferase_2"/>
</dbReference>
<organism evidence="3 4">
    <name type="scientific">Granulimonas faecalis</name>
    <dbReference type="NCBI Taxonomy" id="2894155"/>
    <lineage>
        <taxon>Bacteria</taxon>
        <taxon>Bacillati</taxon>
        <taxon>Actinomycetota</taxon>
        <taxon>Coriobacteriia</taxon>
        <taxon>Coriobacteriales</taxon>
        <taxon>Kribbibacteriaceae</taxon>
        <taxon>Granulimonas</taxon>
    </lineage>
</organism>
<comment type="similarity">
    <text evidence="1">Belongs to the glycosyltransferase 2 family.</text>
</comment>
<dbReference type="Gene3D" id="3.90.550.10">
    <property type="entry name" value="Spore Coat Polysaccharide Biosynthesis Protein SpsA, Chain A"/>
    <property type="match status" value="1"/>
</dbReference>
<dbReference type="InterPro" id="IPR029044">
    <property type="entry name" value="Nucleotide-diphossugar_trans"/>
</dbReference>
<dbReference type="CDD" id="cd00761">
    <property type="entry name" value="Glyco_tranf_GTA_type"/>
    <property type="match status" value="1"/>
</dbReference>
<dbReference type="AlphaFoldDB" id="A0AAV5B1D1"/>
<dbReference type="Pfam" id="PF00535">
    <property type="entry name" value="Glycos_transf_2"/>
    <property type="match status" value="1"/>
</dbReference>
<protein>
    <recommendedName>
        <fullName evidence="2">Glycosyltransferase 2-like domain-containing protein</fullName>
    </recommendedName>
</protein>
<dbReference type="Proteomes" id="UP001055025">
    <property type="component" value="Unassembled WGS sequence"/>
</dbReference>
<evidence type="ECO:0000256" key="1">
    <source>
        <dbReference type="ARBA" id="ARBA00006739"/>
    </source>
</evidence>
<proteinExistence type="inferred from homology"/>
<dbReference type="PANTHER" id="PTHR48090:SF7">
    <property type="entry name" value="RFBJ PROTEIN"/>
    <property type="match status" value="1"/>
</dbReference>
<evidence type="ECO:0000259" key="2">
    <source>
        <dbReference type="Pfam" id="PF00535"/>
    </source>
</evidence>
<dbReference type="PANTHER" id="PTHR48090">
    <property type="entry name" value="UNDECAPRENYL-PHOSPHATE 4-DEOXY-4-FORMAMIDO-L-ARABINOSE TRANSFERASE-RELATED"/>
    <property type="match status" value="1"/>
</dbReference>
<sequence>MEKQLTIAMPSYNVEGLIARGLESLSDPRLTAALEVVVVDDGSTDGTADVARRFVEAHPDVFRLVSKENGGHGSAVNAGLDAARGRYFRVVDADDWVDPDGLAAELDLLPGISSDIVVDVRRDVHMGTGSTELRPLPAGMPTGREVPFASVSAEAARTNCVSIHTVSARTDFLRACGVRLLEHTFYVDTQLVVEATARAETVTLLDIEVYRYLVGNASQSVAAEGYVRRFDDHDRVVREVCRFVEGRLADPSTTPEAAEYLRLRARLLVNTHYNVMLVYDRDRRRGRARARSFRAWLGVEHPWLRAATDGRYLAALAAGAVRLDARALDRLLGRMDHEAAGD</sequence>
<name>A0AAV5B1D1_9ACTN</name>
<keyword evidence="4" id="KW-1185">Reference proteome</keyword>
<evidence type="ECO:0000313" key="3">
    <source>
        <dbReference type="EMBL" id="GJM55325.1"/>
    </source>
</evidence>
<evidence type="ECO:0000313" key="4">
    <source>
        <dbReference type="Proteomes" id="UP001055025"/>
    </source>
</evidence>
<reference evidence="3" key="1">
    <citation type="journal article" date="2022" name="Int. J. Syst. Evol. Microbiol.">
        <title>Granulimonas faecalis gen. nov., sp. nov., and Leptogranulimonas caecicola gen. nov., sp. nov., novel lactate-producing Atopobiaceae bacteria isolated from mouse intestines, and an emended description of the family Atopobiaceae.</title>
        <authorList>
            <person name="Morinaga K."/>
            <person name="Kusada H."/>
            <person name="Sakamoto S."/>
            <person name="Murakami T."/>
            <person name="Toyoda A."/>
            <person name="Mori H."/>
            <person name="Meng X.Y."/>
            <person name="Takashino M."/>
            <person name="Murotomi K."/>
            <person name="Tamaki H."/>
        </authorList>
    </citation>
    <scope>NUCLEOTIDE SEQUENCE</scope>
    <source>
        <strain evidence="3">OPF53</strain>
    </source>
</reference>
<feature type="domain" description="Glycosyltransferase 2-like" evidence="2">
    <location>
        <begin position="6"/>
        <end position="135"/>
    </location>
</feature>
<dbReference type="RefSeq" id="WP_204406580.1">
    <property type="nucleotide sequence ID" value="NZ_BQKC01000001.1"/>
</dbReference>
<dbReference type="InterPro" id="IPR001173">
    <property type="entry name" value="Glyco_trans_2-like"/>
</dbReference>
<comment type="caution">
    <text evidence="3">The sequence shown here is derived from an EMBL/GenBank/DDBJ whole genome shotgun (WGS) entry which is preliminary data.</text>
</comment>